<accession>A0ABD7HK77</accession>
<protein>
    <recommendedName>
        <fullName evidence="3">SDR family NAD(P)-dependent oxidoreductase</fullName>
    </recommendedName>
</protein>
<dbReference type="AlphaFoldDB" id="A0ABD7HK77"/>
<dbReference type="EMBL" id="QXBN01000016">
    <property type="protein sequence ID" value="RIT34803.1"/>
    <property type="molecule type" value="Genomic_DNA"/>
</dbReference>
<dbReference type="SUPFAM" id="SSF51735">
    <property type="entry name" value="NAD(P)-binding Rossmann-fold domains"/>
    <property type="match status" value="1"/>
</dbReference>
<dbReference type="Proteomes" id="UP000284557">
    <property type="component" value="Unassembled WGS sequence"/>
</dbReference>
<dbReference type="Gene3D" id="3.40.50.720">
    <property type="entry name" value="NAD(P)-binding Rossmann-like Domain"/>
    <property type="match status" value="1"/>
</dbReference>
<evidence type="ECO:0000313" key="2">
    <source>
        <dbReference type="Proteomes" id="UP000284557"/>
    </source>
</evidence>
<sequence>MLALADGEARREPTKVLSTRTSTAGLVEISGIDGKIVVITGTSSGIGETIARLLAERGRLTISRAACRWSKWRFVLIESGCHLLRNLARQLINGTGQVPRVNPKPRSGSAS</sequence>
<comment type="caution">
    <text evidence="1">The sequence shown here is derived from an EMBL/GenBank/DDBJ whole genome shotgun (WGS) entry which is preliminary data.</text>
</comment>
<proteinExistence type="predicted"/>
<evidence type="ECO:0008006" key="3">
    <source>
        <dbReference type="Google" id="ProtNLM"/>
    </source>
</evidence>
<organism evidence="1 2">
    <name type="scientific">Mycobacteroides abscessus</name>
    <dbReference type="NCBI Taxonomy" id="36809"/>
    <lineage>
        <taxon>Bacteria</taxon>
        <taxon>Bacillati</taxon>
        <taxon>Actinomycetota</taxon>
        <taxon>Actinomycetes</taxon>
        <taxon>Mycobacteriales</taxon>
        <taxon>Mycobacteriaceae</taxon>
        <taxon>Mycobacteroides</taxon>
    </lineage>
</organism>
<evidence type="ECO:0000313" key="1">
    <source>
        <dbReference type="EMBL" id="RIT34803.1"/>
    </source>
</evidence>
<dbReference type="InterPro" id="IPR036291">
    <property type="entry name" value="NAD(P)-bd_dom_sf"/>
</dbReference>
<reference evidence="1 2" key="1">
    <citation type="submission" date="2018-08" db="EMBL/GenBank/DDBJ databases">
        <title>Linezolid Resistance in Mycobacterium abscessus: MIC Distribution and Comprehensive Investigation of Resistance Mechanisms.</title>
        <authorList>
            <person name="Ye M."/>
            <person name="Xu L."/>
            <person name="Zou Y."/>
            <person name="Li B."/>
            <person name="Guo Q."/>
            <person name="Zhang Y."/>
            <person name="Zhan M."/>
            <person name="Xu B."/>
            <person name="Yu F."/>
            <person name="Zhang Z."/>
            <person name="Chu H."/>
        </authorList>
    </citation>
    <scope>NUCLEOTIDE SEQUENCE [LARGE SCALE GENOMIC DNA]</scope>
    <source>
        <strain evidence="1 2">G143</strain>
    </source>
</reference>
<name>A0ABD7HK77_9MYCO</name>
<gene>
    <name evidence="1" type="ORF">D2E76_19520</name>
</gene>